<comment type="caution">
    <text evidence="1">The sequence shown here is derived from an EMBL/GenBank/DDBJ whole genome shotgun (WGS) entry which is preliminary data.</text>
</comment>
<gene>
    <name evidence="1" type="ORF">A2Y83_02020</name>
</gene>
<name>A0A1F5S132_9BACT</name>
<proteinExistence type="predicted"/>
<organism evidence="1 2">
    <name type="scientific">Candidatus Falkowbacteria bacterium RBG_13_39_14</name>
    <dbReference type="NCBI Taxonomy" id="1797985"/>
    <lineage>
        <taxon>Bacteria</taxon>
        <taxon>Candidatus Falkowiibacteriota</taxon>
    </lineage>
</organism>
<dbReference type="AlphaFoldDB" id="A0A1F5S132"/>
<dbReference type="EMBL" id="MFFS01000094">
    <property type="protein sequence ID" value="OGF20356.1"/>
    <property type="molecule type" value="Genomic_DNA"/>
</dbReference>
<evidence type="ECO:0000313" key="1">
    <source>
        <dbReference type="EMBL" id="OGF20356.1"/>
    </source>
</evidence>
<protein>
    <submittedName>
        <fullName evidence="1">Uncharacterized protein</fullName>
    </submittedName>
</protein>
<sequence>MQWLPRHPEERSDEGASESARYTLSIFRSSGTRSDAKTLKFLRIKIISKKFLDSQQKIPQISLFIPKGGIVH</sequence>
<reference evidence="1 2" key="1">
    <citation type="journal article" date="2016" name="Nat. Commun.">
        <title>Thousands of microbial genomes shed light on interconnected biogeochemical processes in an aquifer system.</title>
        <authorList>
            <person name="Anantharaman K."/>
            <person name="Brown C.T."/>
            <person name="Hug L.A."/>
            <person name="Sharon I."/>
            <person name="Castelle C.J."/>
            <person name="Probst A.J."/>
            <person name="Thomas B.C."/>
            <person name="Singh A."/>
            <person name="Wilkins M.J."/>
            <person name="Karaoz U."/>
            <person name="Brodie E.L."/>
            <person name="Williams K.H."/>
            <person name="Hubbard S.S."/>
            <person name="Banfield J.F."/>
        </authorList>
    </citation>
    <scope>NUCLEOTIDE SEQUENCE [LARGE SCALE GENOMIC DNA]</scope>
</reference>
<dbReference type="Proteomes" id="UP000178323">
    <property type="component" value="Unassembled WGS sequence"/>
</dbReference>
<accession>A0A1F5S132</accession>
<evidence type="ECO:0000313" key="2">
    <source>
        <dbReference type="Proteomes" id="UP000178323"/>
    </source>
</evidence>